<evidence type="ECO:0000256" key="1">
    <source>
        <dbReference type="ARBA" id="ARBA00023125"/>
    </source>
</evidence>
<comment type="caution">
    <text evidence="3">The sequence shown here is derived from an EMBL/GenBank/DDBJ whole genome shotgun (WGS) entry which is preliminary data.</text>
</comment>
<keyword evidence="1" id="KW-0238">DNA-binding</keyword>
<organism evidence="3 4">
    <name type="scientific">Oligosphaera ethanolica</name>
    <dbReference type="NCBI Taxonomy" id="760260"/>
    <lineage>
        <taxon>Bacteria</taxon>
        <taxon>Pseudomonadati</taxon>
        <taxon>Lentisphaerota</taxon>
        <taxon>Oligosphaeria</taxon>
        <taxon>Oligosphaerales</taxon>
        <taxon>Oligosphaeraceae</taxon>
        <taxon>Oligosphaera</taxon>
    </lineage>
</organism>
<dbReference type="InterPro" id="IPR011051">
    <property type="entry name" value="RmlC_Cupin_sf"/>
</dbReference>
<dbReference type="PANTHER" id="PTHR46797">
    <property type="entry name" value="HTH-TYPE TRANSCRIPTIONAL REGULATOR"/>
    <property type="match status" value="1"/>
</dbReference>
<protein>
    <submittedName>
        <fullName evidence="3">Transcriptional regulator with XRE-family HTH domain</fullName>
    </submittedName>
</protein>
<evidence type="ECO:0000313" key="4">
    <source>
        <dbReference type="Proteomes" id="UP001238163"/>
    </source>
</evidence>
<dbReference type="AlphaFoldDB" id="A0AAE3VIB2"/>
<dbReference type="GO" id="GO:0003700">
    <property type="term" value="F:DNA-binding transcription factor activity"/>
    <property type="evidence" value="ECO:0007669"/>
    <property type="project" value="TreeGrafter"/>
</dbReference>
<gene>
    <name evidence="3" type="ORF">J3R75_003033</name>
</gene>
<dbReference type="InterPro" id="IPR050807">
    <property type="entry name" value="TransReg_Diox_bact_type"/>
</dbReference>
<keyword evidence="4" id="KW-1185">Reference proteome</keyword>
<accession>A0AAE3VIB2</accession>
<dbReference type="GO" id="GO:0003677">
    <property type="term" value="F:DNA binding"/>
    <property type="evidence" value="ECO:0007669"/>
    <property type="project" value="UniProtKB-KW"/>
</dbReference>
<dbReference type="PANTHER" id="PTHR46797:SF19">
    <property type="entry name" value="BLL2473 PROTEIN"/>
    <property type="match status" value="1"/>
</dbReference>
<dbReference type="GO" id="GO:0005829">
    <property type="term" value="C:cytosol"/>
    <property type="evidence" value="ECO:0007669"/>
    <property type="project" value="TreeGrafter"/>
</dbReference>
<evidence type="ECO:0000313" key="3">
    <source>
        <dbReference type="EMBL" id="MDQ0290926.1"/>
    </source>
</evidence>
<sequence>MSHKPDDIIARVRELREILGLSQEEVADKLGIALDTFRQYETGQQSIPISTLNAVAELFHVDFTVLLTGDMPRMENYSLVRKGEGVKVERFPGYDFQSLAFNFKNRSMEPMLVSLDEYDDDKAPALVTHTGQEFNLVLAGKIKIVLGKHEFELGEGDSFYFDPRIPHGQRAVGGPAKFLTVINN</sequence>
<dbReference type="Pfam" id="PF07883">
    <property type="entry name" value="Cupin_2"/>
    <property type="match status" value="1"/>
</dbReference>
<dbReference type="SUPFAM" id="SSF47413">
    <property type="entry name" value="lambda repressor-like DNA-binding domains"/>
    <property type="match status" value="1"/>
</dbReference>
<dbReference type="Gene3D" id="1.10.260.40">
    <property type="entry name" value="lambda repressor-like DNA-binding domains"/>
    <property type="match status" value="1"/>
</dbReference>
<dbReference type="EMBL" id="JAUSVL010000001">
    <property type="protein sequence ID" value="MDQ0290926.1"/>
    <property type="molecule type" value="Genomic_DNA"/>
</dbReference>
<dbReference type="PROSITE" id="PS50943">
    <property type="entry name" value="HTH_CROC1"/>
    <property type="match status" value="1"/>
</dbReference>
<dbReference type="Gene3D" id="2.60.120.10">
    <property type="entry name" value="Jelly Rolls"/>
    <property type="match status" value="1"/>
</dbReference>
<reference evidence="3" key="1">
    <citation type="submission" date="2023-07" db="EMBL/GenBank/DDBJ databases">
        <title>Genomic Encyclopedia of Type Strains, Phase IV (KMG-IV): sequencing the most valuable type-strain genomes for metagenomic binning, comparative biology and taxonomic classification.</title>
        <authorList>
            <person name="Goeker M."/>
        </authorList>
    </citation>
    <scope>NUCLEOTIDE SEQUENCE</scope>
    <source>
        <strain evidence="3">DSM 24202</strain>
    </source>
</reference>
<dbReference type="InterPro" id="IPR010982">
    <property type="entry name" value="Lambda_DNA-bd_dom_sf"/>
</dbReference>
<dbReference type="SUPFAM" id="SSF51182">
    <property type="entry name" value="RmlC-like cupins"/>
    <property type="match status" value="1"/>
</dbReference>
<proteinExistence type="predicted"/>
<dbReference type="RefSeq" id="WP_307262996.1">
    <property type="nucleotide sequence ID" value="NZ_JAUSVL010000001.1"/>
</dbReference>
<dbReference type="InterPro" id="IPR001387">
    <property type="entry name" value="Cro/C1-type_HTH"/>
</dbReference>
<name>A0AAE3VIB2_9BACT</name>
<evidence type="ECO:0000259" key="2">
    <source>
        <dbReference type="PROSITE" id="PS50943"/>
    </source>
</evidence>
<dbReference type="CDD" id="cd02209">
    <property type="entry name" value="cupin_XRE_C"/>
    <property type="match status" value="1"/>
</dbReference>
<dbReference type="Pfam" id="PF01381">
    <property type="entry name" value="HTH_3"/>
    <property type="match status" value="1"/>
</dbReference>
<dbReference type="InterPro" id="IPR014710">
    <property type="entry name" value="RmlC-like_jellyroll"/>
</dbReference>
<dbReference type="SMART" id="SM00530">
    <property type="entry name" value="HTH_XRE"/>
    <property type="match status" value="1"/>
</dbReference>
<dbReference type="InterPro" id="IPR013096">
    <property type="entry name" value="Cupin_2"/>
</dbReference>
<feature type="domain" description="HTH cro/C1-type" evidence="2">
    <location>
        <begin position="12"/>
        <end position="66"/>
    </location>
</feature>
<dbReference type="CDD" id="cd00093">
    <property type="entry name" value="HTH_XRE"/>
    <property type="match status" value="1"/>
</dbReference>
<dbReference type="Proteomes" id="UP001238163">
    <property type="component" value="Unassembled WGS sequence"/>
</dbReference>